<dbReference type="EMBL" id="BMYU01000008">
    <property type="protein sequence ID" value="GGX49249.1"/>
    <property type="molecule type" value="Genomic_DNA"/>
</dbReference>
<evidence type="ECO:0000313" key="2">
    <source>
        <dbReference type="EMBL" id="GGX49249.1"/>
    </source>
</evidence>
<accession>A0ABQ2Y0N6</accession>
<proteinExistence type="predicted"/>
<protein>
    <recommendedName>
        <fullName evidence="1">Flagellar hook-length control protein-like C-terminal domain-containing protein</fullName>
    </recommendedName>
</protein>
<sequence>MPRLDSLYTQISAVGALSATPKIQANLHDTTLLFSQLRQGQVFSAEVISKTEHSTYSIRIGQQMIELPLQEELNSGDTLQIRLTSHTPEVQITVLPSKSSHAEPHLFQLEHLNGKIFFRELNLPSGSPPPTATNSSIADLSPAAYLLDQLTNEVRASKESAVTHLTDIQFNPGERESIRRHLELALRHSGLFFFSHVKKYVEGQFPETNLSLDMSAIRREESPLPETLLKQQITVLENNVVHLKFAAPETVEIQWKIQRDNHAGQNATPAERIETWQSEMQLSFPALGTVLVKLMLFGNNLSMQCTLPKGPSDALQKELPTLQSRLRNVGLNAQIHVDELP</sequence>
<organism evidence="2 3">
    <name type="scientific">Undibacterium squillarum</name>
    <dbReference type="NCBI Taxonomy" id="1131567"/>
    <lineage>
        <taxon>Bacteria</taxon>
        <taxon>Pseudomonadati</taxon>
        <taxon>Pseudomonadota</taxon>
        <taxon>Betaproteobacteria</taxon>
        <taxon>Burkholderiales</taxon>
        <taxon>Oxalobacteraceae</taxon>
        <taxon>Undibacterium</taxon>
    </lineage>
</organism>
<gene>
    <name evidence="2" type="ORF">GCM10010946_29890</name>
</gene>
<comment type="caution">
    <text evidence="2">The sequence shown here is derived from an EMBL/GenBank/DDBJ whole genome shotgun (WGS) entry which is preliminary data.</text>
</comment>
<dbReference type="Pfam" id="PF02120">
    <property type="entry name" value="Flg_hook"/>
    <property type="match status" value="1"/>
</dbReference>
<evidence type="ECO:0000313" key="3">
    <source>
        <dbReference type="Proteomes" id="UP000653343"/>
    </source>
</evidence>
<dbReference type="Proteomes" id="UP000653343">
    <property type="component" value="Unassembled WGS sequence"/>
</dbReference>
<evidence type="ECO:0000259" key="1">
    <source>
        <dbReference type="Pfam" id="PF02120"/>
    </source>
</evidence>
<reference evidence="3" key="1">
    <citation type="journal article" date="2019" name="Int. J. Syst. Evol. Microbiol.">
        <title>The Global Catalogue of Microorganisms (GCM) 10K type strain sequencing project: providing services to taxonomists for standard genome sequencing and annotation.</title>
        <authorList>
            <consortium name="The Broad Institute Genomics Platform"/>
            <consortium name="The Broad Institute Genome Sequencing Center for Infectious Disease"/>
            <person name="Wu L."/>
            <person name="Ma J."/>
        </authorList>
    </citation>
    <scope>NUCLEOTIDE SEQUENCE [LARGE SCALE GENOMIC DNA]</scope>
    <source>
        <strain evidence="3">KCTC 23917</strain>
    </source>
</reference>
<dbReference type="RefSeq" id="WP_189358023.1">
    <property type="nucleotide sequence ID" value="NZ_BMYU01000008.1"/>
</dbReference>
<dbReference type="InterPro" id="IPR021136">
    <property type="entry name" value="Flagellar_hook_control-like_C"/>
</dbReference>
<name>A0ABQ2Y0N6_9BURK</name>
<keyword evidence="3" id="KW-1185">Reference proteome</keyword>
<feature type="domain" description="Flagellar hook-length control protein-like C-terminal" evidence="1">
    <location>
        <begin position="272"/>
        <end position="334"/>
    </location>
</feature>